<dbReference type="PANTHER" id="PTHR30055:SF226">
    <property type="entry name" value="HTH-TYPE TRANSCRIPTIONAL REGULATOR PKSA"/>
    <property type="match status" value="1"/>
</dbReference>
<dbReference type="InterPro" id="IPR036271">
    <property type="entry name" value="Tet_transcr_reg_TetR-rel_C_sf"/>
</dbReference>
<dbReference type="AlphaFoldDB" id="A0A1M6XAN5"/>
<reference evidence="4 5" key="1">
    <citation type="submission" date="2016-11" db="EMBL/GenBank/DDBJ databases">
        <authorList>
            <person name="Jaros S."/>
            <person name="Januszkiewicz K."/>
            <person name="Wedrychowicz H."/>
        </authorList>
    </citation>
    <scope>NUCLEOTIDE SEQUENCE [LARGE SCALE GENOMIC DNA]</scope>
    <source>
        <strain evidence="4 5">DSM 14214</strain>
    </source>
</reference>
<evidence type="ECO:0000256" key="2">
    <source>
        <dbReference type="PROSITE-ProRule" id="PRU00335"/>
    </source>
</evidence>
<dbReference type="SUPFAM" id="SSF46689">
    <property type="entry name" value="Homeodomain-like"/>
    <property type="match status" value="1"/>
</dbReference>
<name>A0A1M6XAN5_9FIRM</name>
<gene>
    <name evidence="4" type="ORF">SAMN02745138_02754</name>
</gene>
<organism evidence="4 5">
    <name type="scientific">Anaerotignum lactatifermentans DSM 14214</name>
    <dbReference type="NCBI Taxonomy" id="1121323"/>
    <lineage>
        <taxon>Bacteria</taxon>
        <taxon>Bacillati</taxon>
        <taxon>Bacillota</taxon>
        <taxon>Clostridia</taxon>
        <taxon>Lachnospirales</taxon>
        <taxon>Anaerotignaceae</taxon>
        <taxon>Anaerotignum</taxon>
    </lineage>
</organism>
<dbReference type="PROSITE" id="PS50977">
    <property type="entry name" value="HTH_TETR_2"/>
    <property type="match status" value="1"/>
</dbReference>
<accession>A0A1M6XAN5</accession>
<proteinExistence type="predicted"/>
<dbReference type="GO" id="GO:0003700">
    <property type="term" value="F:DNA-binding transcription factor activity"/>
    <property type="evidence" value="ECO:0007669"/>
    <property type="project" value="TreeGrafter"/>
</dbReference>
<dbReference type="PANTHER" id="PTHR30055">
    <property type="entry name" value="HTH-TYPE TRANSCRIPTIONAL REGULATOR RUTR"/>
    <property type="match status" value="1"/>
</dbReference>
<dbReference type="GO" id="GO:0000976">
    <property type="term" value="F:transcription cis-regulatory region binding"/>
    <property type="evidence" value="ECO:0007669"/>
    <property type="project" value="TreeGrafter"/>
</dbReference>
<sequence length="210" mass="24395">MAKKNNRNTKSRIIAAAWKLFYEQGYDDTTVEEIVEESGTSKGSFYHYFNGKDALLGSLSELFDDKYTELIPTLKEDMHSFDKLMYLNREMFRMIDNSISLDLLARLYSSQLITTGERHLMDHNRVYYKLLRQIAAEGQQKGELRDDISVNEFVKTYALCERALIYDWCLCSGEYSLSRYAAEMMPRFLGGFRKSSKAHSIQAFDEGTEE</sequence>
<dbReference type="EMBL" id="FRAH01000061">
    <property type="protein sequence ID" value="SHL03017.1"/>
    <property type="molecule type" value="Genomic_DNA"/>
</dbReference>
<dbReference type="InterPro" id="IPR050109">
    <property type="entry name" value="HTH-type_TetR-like_transc_reg"/>
</dbReference>
<dbReference type="InterPro" id="IPR001647">
    <property type="entry name" value="HTH_TetR"/>
</dbReference>
<feature type="DNA-binding region" description="H-T-H motif" evidence="2">
    <location>
        <begin position="30"/>
        <end position="49"/>
    </location>
</feature>
<feature type="domain" description="HTH tetR-type" evidence="3">
    <location>
        <begin position="7"/>
        <end position="67"/>
    </location>
</feature>
<dbReference type="Proteomes" id="UP000183975">
    <property type="component" value="Unassembled WGS sequence"/>
</dbReference>
<protein>
    <submittedName>
        <fullName evidence="4">Transcriptional regulator, TetR family</fullName>
    </submittedName>
</protein>
<evidence type="ECO:0000313" key="4">
    <source>
        <dbReference type="EMBL" id="SHL03017.1"/>
    </source>
</evidence>
<dbReference type="SUPFAM" id="SSF48498">
    <property type="entry name" value="Tetracyclin repressor-like, C-terminal domain"/>
    <property type="match status" value="1"/>
</dbReference>
<dbReference type="Pfam" id="PF00440">
    <property type="entry name" value="TetR_N"/>
    <property type="match status" value="1"/>
</dbReference>
<dbReference type="PRINTS" id="PR00455">
    <property type="entry name" value="HTHTETR"/>
</dbReference>
<dbReference type="InterPro" id="IPR009057">
    <property type="entry name" value="Homeodomain-like_sf"/>
</dbReference>
<evidence type="ECO:0000259" key="3">
    <source>
        <dbReference type="PROSITE" id="PS50977"/>
    </source>
</evidence>
<keyword evidence="5" id="KW-1185">Reference proteome</keyword>
<dbReference type="Gene3D" id="1.10.357.10">
    <property type="entry name" value="Tetracycline Repressor, domain 2"/>
    <property type="match status" value="1"/>
</dbReference>
<keyword evidence="1 2" id="KW-0238">DNA-binding</keyword>
<dbReference type="RefSeq" id="WP_072852721.1">
    <property type="nucleotide sequence ID" value="NZ_FRAH01000061.1"/>
</dbReference>
<evidence type="ECO:0000256" key="1">
    <source>
        <dbReference type="ARBA" id="ARBA00023125"/>
    </source>
</evidence>
<dbReference type="OrthoDB" id="9812484at2"/>
<evidence type="ECO:0000313" key="5">
    <source>
        <dbReference type="Proteomes" id="UP000183975"/>
    </source>
</evidence>